<dbReference type="InParanoid" id="A0A067NQH9"/>
<evidence type="ECO:0000313" key="4">
    <source>
        <dbReference type="Proteomes" id="UP000027073"/>
    </source>
</evidence>
<organism evidence="3 4">
    <name type="scientific">Pleurotus ostreatus (strain PC15)</name>
    <name type="common">Oyster mushroom</name>
    <dbReference type="NCBI Taxonomy" id="1137138"/>
    <lineage>
        <taxon>Eukaryota</taxon>
        <taxon>Fungi</taxon>
        <taxon>Dikarya</taxon>
        <taxon>Basidiomycota</taxon>
        <taxon>Agaricomycotina</taxon>
        <taxon>Agaricomycetes</taxon>
        <taxon>Agaricomycetidae</taxon>
        <taxon>Agaricales</taxon>
        <taxon>Pleurotineae</taxon>
        <taxon>Pleurotaceae</taxon>
        <taxon>Pleurotus</taxon>
    </lineage>
</organism>
<gene>
    <name evidence="3" type="ORF">PLEOSDRAFT_1101307</name>
</gene>
<proteinExistence type="predicted"/>
<feature type="compositionally biased region" description="Basic and acidic residues" evidence="1">
    <location>
        <begin position="1"/>
        <end position="13"/>
    </location>
</feature>
<dbReference type="InterPro" id="IPR007513">
    <property type="entry name" value="SERF-like_N"/>
</dbReference>
<dbReference type="HOGENOM" id="CLU_165034_3_0_1"/>
<reference evidence="4" key="1">
    <citation type="journal article" date="2014" name="Proc. Natl. Acad. Sci. U.S.A.">
        <title>Extensive sampling of basidiomycete genomes demonstrates inadequacy of the white-rot/brown-rot paradigm for wood decay fungi.</title>
        <authorList>
            <person name="Riley R."/>
            <person name="Salamov A.A."/>
            <person name="Brown D.W."/>
            <person name="Nagy L.G."/>
            <person name="Floudas D."/>
            <person name="Held B.W."/>
            <person name="Levasseur A."/>
            <person name="Lombard V."/>
            <person name="Morin E."/>
            <person name="Otillar R."/>
            <person name="Lindquist E.A."/>
            <person name="Sun H."/>
            <person name="LaButti K.M."/>
            <person name="Schmutz J."/>
            <person name="Jabbour D."/>
            <person name="Luo H."/>
            <person name="Baker S.E."/>
            <person name="Pisabarro A.G."/>
            <person name="Walton J.D."/>
            <person name="Blanchette R.A."/>
            <person name="Henrissat B."/>
            <person name="Martin F."/>
            <person name="Cullen D."/>
            <person name="Hibbett D.S."/>
            <person name="Grigoriev I.V."/>
        </authorList>
    </citation>
    <scope>NUCLEOTIDE SEQUENCE [LARGE SCALE GENOMIC DNA]</scope>
    <source>
        <strain evidence="4">PC15</strain>
    </source>
</reference>
<dbReference type="Proteomes" id="UP000027073">
    <property type="component" value="Unassembled WGS sequence"/>
</dbReference>
<dbReference type="Pfam" id="PF04419">
    <property type="entry name" value="SERF-like_N"/>
    <property type="match status" value="1"/>
</dbReference>
<dbReference type="VEuPathDB" id="FungiDB:PLEOSDRAFT_1101307"/>
<dbReference type="EMBL" id="KL198006">
    <property type="protein sequence ID" value="KDQ30308.1"/>
    <property type="molecule type" value="Genomic_DNA"/>
</dbReference>
<protein>
    <recommendedName>
        <fullName evidence="2">Small EDRK-rich factor-like N-terminal domain-containing protein</fullName>
    </recommendedName>
</protein>
<evidence type="ECO:0000256" key="1">
    <source>
        <dbReference type="SAM" id="MobiDB-lite"/>
    </source>
</evidence>
<name>A0A067NQH9_PLEO1</name>
<feature type="domain" description="Small EDRK-rich factor-like N-terminal" evidence="2">
    <location>
        <begin position="1"/>
        <end position="35"/>
    </location>
</feature>
<evidence type="ECO:0000313" key="3">
    <source>
        <dbReference type="EMBL" id="KDQ30308.1"/>
    </source>
</evidence>
<feature type="region of interest" description="Disordered" evidence="1">
    <location>
        <begin position="1"/>
        <end position="60"/>
    </location>
</feature>
<dbReference type="AlphaFoldDB" id="A0A067NQH9"/>
<accession>A0A067NQH9</accession>
<dbReference type="FunCoup" id="A0A067NQH9">
    <property type="interactions" value="57"/>
</dbReference>
<dbReference type="STRING" id="1137138.A0A067NQH9"/>
<sequence>MTRGNQREQDRLRAAKKAPAKKPKESATNLAKRKEADAEALRAKQKKKEEEKAAAGSSGK</sequence>
<evidence type="ECO:0000259" key="2">
    <source>
        <dbReference type="Pfam" id="PF04419"/>
    </source>
</evidence>
<feature type="compositionally biased region" description="Basic and acidic residues" evidence="1">
    <location>
        <begin position="32"/>
        <end position="53"/>
    </location>
</feature>